<protein>
    <submittedName>
        <fullName evidence="1">Uncharacterized protein</fullName>
    </submittedName>
</protein>
<proteinExistence type="predicted"/>
<dbReference type="AlphaFoldDB" id="A0A917DK03"/>
<keyword evidence="2" id="KW-1185">Reference proteome</keyword>
<reference evidence="1" key="1">
    <citation type="journal article" date="2014" name="Int. J. Syst. Evol. Microbiol.">
        <title>Complete genome sequence of Corynebacterium casei LMG S-19264T (=DSM 44701T), isolated from a smear-ripened cheese.</title>
        <authorList>
            <consortium name="US DOE Joint Genome Institute (JGI-PGF)"/>
            <person name="Walter F."/>
            <person name="Albersmeier A."/>
            <person name="Kalinowski J."/>
            <person name="Ruckert C."/>
        </authorList>
    </citation>
    <scope>NUCLEOTIDE SEQUENCE</scope>
    <source>
        <strain evidence="1">CGMCC 1.15493</strain>
    </source>
</reference>
<gene>
    <name evidence="1" type="ORF">GCM10011335_52190</name>
</gene>
<organism evidence="1 2">
    <name type="scientific">Aureimonas glaciei</name>
    <dbReference type="NCBI Taxonomy" id="1776957"/>
    <lineage>
        <taxon>Bacteria</taxon>
        <taxon>Pseudomonadati</taxon>
        <taxon>Pseudomonadota</taxon>
        <taxon>Alphaproteobacteria</taxon>
        <taxon>Hyphomicrobiales</taxon>
        <taxon>Aurantimonadaceae</taxon>
        <taxon>Aureimonas</taxon>
    </lineage>
</organism>
<accession>A0A917DK03</accession>
<evidence type="ECO:0000313" key="2">
    <source>
        <dbReference type="Proteomes" id="UP000613160"/>
    </source>
</evidence>
<evidence type="ECO:0000313" key="1">
    <source>
        <dbReference type="EMBL" id="GGD43099.1"/>
    </source>
</evidence>
<dbReference type="EMBL" id="BMJJ01000022">
    <property type="protein sequence ID" value="GGD43099.1"/>
    <property type="molecule type" value="Genomic_DNA"/>
</dbReference>
<name>A0A917DK03_9HYPH</name>
<reference evidence="1" key="2">
    <citation type="submission" date="2020-09" db="EMBL/GenBank/DDBJ databases">
        <authorList>
            <person name="Sun Q."/>
            <person name="Zhou Y."/>
        </authorList>
    </citation>
    <scope>NUCLEOTIDE SEQUENCE</scope>
    <source>
        <strain evidence="1">CGMCC 1.15493</strain>
    </source>
</reference>
<comment type="caution">
    <text evidence="1">The sequence shown here is derived from an EMBL/GenBank/DDBJ whole genome shotgun (WGS) entry which is preliminary data.</text>
</comment>
<dbReference type="RefSeq" id="WP_188855380.1">
    <property type="nucleotide sequence ID" value="NZ_BMJJ01000022.1"/>
</dbReference>
<sequence length="90" mass="9619">MGDVDIIAETARQIGVWSISSAKVNAILAAPKLAAPVMDEVDAALRRRAITAATLAEFGSMASADDVYRDVYIACRNARNGWIRAARRAA</sequence>
<dbReference type="Proteomes" id="UP000613160">
    <property type="component" value="Unassembled WGS sequence"/>
</dbReference>